<keyword evidence="4" id="KW-0460">Magnesium</keyword>
<evidence type="ECO:0000256" key="5">
    <source>
        <dbReference type="ARBA" id="ARBA00023277"/>
    </source>
</evidence>
<keyword evidence="7" id="KW-1185">Reference proteome</keyword>
<protein>
    <submittedName>
        <fullName evidence="6">HAD family hydrolase</fullName>
    </submittedName>
</protein>
<dbReference type="EMBL" id="JAHKNI010000003">
    <property type="protein sequence ID" value="MBU3062372.1"/>
    <property type="molecule type" value="Genomic_DNA"/>
</dbReference>
<evidence type="ECO:0000256" key="2">
    <source>
        <dbReference type="ARBA" id="ARBA00006171"/>
    </source>
</evidence>
<evidence type="ECO:0000256" key="4">
    <source>
        <dbReference type="ARBA" id="ARBA00022842"/>
    </source>
</evidence>
<dbReference type="Gene3D" id="1.10.150.240">
    <property type="entry name" value="Putative phosphatase, domain 2"/>
    <property type="match status" value="1"/>
</dbReference>
<proteinExistence type="inferred from homology"/>
<keyword evidence="3" id="KW-0479">Metal-binding</keyword>
<evidence type="ECO:0000256" key="3">
    <source>
        <dbReference type="ARBA" id="ARBA00022723"/>
    </source>
</evidence>
<dbReference type="Pfam" id="PF00702">
    <property type="entry name" value="Hydrolase"/>
    <property type="match status" value="1"/>
</dbReference>
<comment type="caution">
    <text evidence="6">The sequence shown here is derived from an EMBL/GenBank/DDBJ whole genome shotgun (WGS) entry which is preliminary data.</text>
</comment>
<dbReference type="InterPro" id="IPR023214">
    <property type="entry name" value="HAD_sf"/>
</dbReference>
<dbReference type="SUPFAM" id="SSF56784">
    <property type="entry name" value="HAD-like"/>
    <property type="match status" value="1"/>
</dbReference>
<keyword evidence="6" id="KW-0378">Hydrolase</keyword>
<accession>A0ABS6AWH3</accession>
<gene>
    <name evidence="6" type="ORF">KO481_12660</name>
</gene>
<comment type="cofactor">
    <cofactor evidence="1">
        <name>Mg(2+)</name>
        <dbReference type="ChEBI" id="CHEBI:18420"/>
    </cofactor>
</comment>
<sequence>MTHLDDGAISAGAGAHAARAGGAGSGAVAAGLFEVDGVLTDTRDAHRRAWAAVFDVYLDCVGGPRGAAFTEADFRRYVEGRSGGDAVRGFMDSRGIELPEGELGDHATRSTVHGLSESKDRLLLSIIEREGVRAYPDAAGLVARARAAGSAVVAVAPSTTARAILSAAGLDGCLDACIDAIEVQSRRLRGEPAPDAYLAGADAVGVAPSRCAVFANAVGGIAAGRGGGFALVIGVDRMRSEVRSAELRRAGADRVTSDLAELRWP</sequence>
<evidence type="ECO:0000313" key="6">
    <source>
        <dbReference type="EMBL" id="MBU3062372.1"/>
    </source>
</evidence>
<dbReference type="RefSeq" id="WP_215917226.1">
    <property type="nucleotide sequence ID" value="NZ_JAHKNI010000003.1"/>
</dbReference>
<dbReference type="PANTHER" id="PTHR46193">
    <property type="entry name" value="6-PHOSPHOGLUCONATE PHOSPHATASE"/>
    <property type="match status" value="1"/>
</dbReference>
<keyword evidence="5" id="KW-0119">Carbohydrate metabolism</keyword>
<dbReference type="Gene3D" id="3.40.50.1000">
    <property type="entry name" value="HAD superfamily/HAD-like"/>
    <property type="match status" value="1"/>
</dbReference>
<evidence type="ECO:0000256" key="1">
    <source>
        <dbReference type="ARBA" id="ARBA00001946"/>
    </source>
</evidence>
<dbReference type="InterPro" id="IPR051600">
    <property type="entry name" value="Beta-PGM-like"/>
</dbReference>
<dbReference type="InterPro" id="IPR023198">
    <property type="entry name" value="PGP-like_dom2"/>
</dbReference>
<dbReference type="Proteomes" id="UP000733379">
    <property type="component" value="Unassembled WGS sequence"/>
</dbReference>
<dbReference type="PANTHER" id="PTHR46193:SF18">
    <property type="entry name" value="HEXITOL PHOSPHATASE B"/>
    <property type="match status" value="1"/>
</dbReference>
<name>A0ABS6AWH3_9NOCA</name>
<evidence type="ECO:0000313" key="7">
    <source>
        <dbReference type="Proteomes" id="UP000733379"/>
    </source>
</evidence>
<reference evidence="6 7" key="1">
    <citation type="submission" date="2021-06" db="EMBL/GenBank/DDBJ databases">
        <title>Actinomycetes sequencing.</title>
        <authorList>
            <person name="Shan Q."/>
        </authorList>
    </citation>
    <scope>NUCLEOTIDE SEQUENCE [LARGE SCALE GENOMIC DNA]</scope>
    <source>
        <strain evidence="6 7">NEAU-G5</strain>
    </source>
</reference>
<comment type="similarity">
    <text evidence="2">Belongs to the HAD-like hydrolase superfamily. CbbY/CbbZ/Gph/YieH family.</text>
</comment>
<organism evidence="6 7">
    <name type="scientific">Nocardia albiluteola</name>
    <dbReference type="NCBI Taxonomy" id="2842303"/>
    <lineage>
        <taxon>Bacteria</taxon>
        <taxon>Bacillati</taxon>
        <taxon>Actinomycetota</taxon>
        <taxon>Actinomycetes</taxon>
        <taxon>Mycobacteriales</taxon>
        <taxon>Nocardiaceae</taxon>
        <taxon>Nocardia</taxon>
    </lineage>
</organism>
<dbReference type="InterPro" id="IPR036412">
    <property type="entry name" value="HAD-like_sf"/>
</dbReference>
<dbReference type="GO" id="GO:0016787">
    <property type="term" value="F:hydrolase activity"/>
    <property type="evidence" value="ECO:0007669"/>
    <property type="project" value="UniProtKB-KW"/>
</dbReference>